<evidence type="ECO:0000256" key="3">
    <source>
        <dbReference type="SAM" id="SignalP"/>
    </source>
</evidence>
<gene>
    <name evidence="4" type="ORF">DU478_21220</name>
</gene>
<dbReference type="RefSeq" id="WP_114512866.1">
    <property type="nucleotide sequence ID" value="NZ_QPMK01000026.1"/>
</dbReference>
<dbReference type="GO" id="GO:0003723">
    <property type="term" value="F:RNA binding"/>
    <property type="evidence" value="ECO:0007669"/>
    <property type="project" value="InterPro"/>
</dbReference>
<dbReference type="EMBL" id="QPMK01000026">
    <property type="protein sequence ID" value="RDD64228.1"/>
    <property type="molecule type" value="Genomic_DNA"/>
</dbReference>
<comment type="caution">
    <text evidence="4">The sequence shown here is derived from an EMBL/GenBank/DDBJ whole genome shotgun (WGS) entry which is preliminary data.</text>
</comment>
<keyword evidence="5" id="KW-1185">Reference proteome</keyword>
<dbReference type="InterPro" id="IPR039378">
    <property type="entry name" value="RNase_T2_prok"/>
</dbReference>
<dbReference type="PANTHER" id="PTHR11240:SF22">
    <property type="entry name" value="RIBONUCLEASE T2"/>
    <property type="match status" value="1"/>
</dbReference>
<comment type="similarity">
    <text evidence="1 2">Belongs to the RNase T2 family.</text>
</comment>
<dbReference type="AlphaFoldDB" id="A0A369TG29"/>
<feature type="signal peptide" evidence="3">
    <location>
        <begin position="1"/>
        <end position="21"/>
    </location>
</feature>
<protein>
    <submittedName>
        <fullName evidence="4">Ribonuclease T</fullName>
    </submittedName>
</protein>
<dbReference type="PANTHER" id="PTHR11240">
    <property type="entry name" value="RIBONUCLEASE T2"/>
    <property type="match status" value="1"/>
</dbReference>
<dbReference type="InterPro" id="IPR036430">
    <property type="entry name" value="RNase_T2-like_sf"/>
</dbReference>
<dbReference type="OrthoDB" id="4720638at2"/>
<dbReference type="InterPro" id="IPR001568">
    <property type="entry name" value="RNase_T2-like"/>
</dbReference>
<dbReference type="Proteomes" id="UP000253977">
    <property type="component" value="Unassembled WGS sequence"/>
</dbReference>
<evidence type="ECO:0000256" key="2">
    <source>
        <dbReference type="RuleBase" id="RU004328"/>
    </source>
</evidence>
<dbReference type="Pfam" id="PF00445">
    <property type="entry name" value="Ribonuclease_T2"/>
    <property type="match status" value="1"/>
</dbReference>
<dbReference type="InterPro" id="IPR033130">
    <property type="entry name" value="RNase_T2_His_AS_2"/>
</dbReference>
<organism evidence="4 5">
    <name type="scientific">Thalassococcus profundi</name>
    <dbReference type="NCBI Taxonomy" id="2282382"/>
    <lineage>
        <taxon>Bacteria</taxon>
        <taxon>Pseudomonadati</taxon>
        <taxon>Pseudomonadota</taxon>
        <taxon>Alphaproteobacteria</taxon>
        <taxon>Rhodobacterales</taxon>
        <taxon>Roseobacteraceae</taxon>
        <taxon>Thalassococcus</taxon>
    </lineage>
</organism>
<evidence type="ECO:0000256" key="1">
    <source>
        <dbReference type="ARBA" id="ARBA00007469"/>
    </source>
</evidence>
<dbReference type="GO" id="GO:0006401">
    <property type="term" value="P:RNA catabolic process"/>
    <property type="evidence" value="ECO:0007669"/>
    <property type="project" value="UniProtKB-ARBA"/>
</dbReference>
<dbReference type="PROSITE" id="PS00531">
    <property type="entry name" value="RNASE_T2_2"/>
    <property type="match status" value="1"/>
</dbReference>
<dbReference type="SUPFAM" id="SSF55895">
    <property type="entry name" value="Ribonuclease Rh-like"/>
    <property type="match status" value="1"/>
</dbReference>
<evidence type="ECO:0000313" key="4">
    <source>
        <dbReference type="EMBL" id="RDD64228.1"/>
    </source>
</evidence>
<dbReference type="GO" id="GO:0033897">
    <property type="term" value="F:ribonuclease T2 activity"/>
    <property type="evidence" value="ECO:0007669"/>
    <property type="project" value="InterPro"/>
</dbReference>
<dbReference type="Gene3D" id="3.90.730.10">
    <property type="entry name" value="Ribonuclease T2-like"/>
    <property type="match status" value="1"/>
</dbReference>
<reference evidence="4 5" key="1">
    <citation type="submission" date="2018-07" db="EMBL/GenBank/DDBJ databases">
        <title>Thalassococcus profundi sp. nov., a marine bacterium isolated from deep seawater of Okinawa Trough.</title>
        <authorList>
            <person name="Yu M."/>
        </authorList>
    </citation>
    <scope>NUCLEOTIDE SEQUENCE [LARGE SCALE GENOMIC DNA]</scope>
    <source>
        <strain evidence="4 5">WRAS1</strain>
    </source>
</reference>
<name>A0A369TG29_9RHOB</name>
<keyword evidence="3" id="KW-0732">Signal</keyword>
<sequence>MRLPIALCLGLTLLWSAPARADGEQAGVFDYYVLSLSWSPTWCALEGDARGSSQCDAEADFGWVLHGLWPQYHRGWPSYCRTTEAPPSRAMTRDMADVMGTPGLAWYQWKKHGVCAGLPPRDYYALARRAFEQVVKPPVFRKLDKPVNLPARLIEEAFLKENPGLEPDMLTVTCKAGRIQEARICLSRALDPVPCGRDVIRDCTLQDALFDPIR</sequence>
<accession>A0A369TG29</accession>
<dbReference type="CDD" id="cd01062">
    <property type="entry name" value="RNase_T2_prok"/>
    <property type="match status" value="1"/>
</dbReference>
<dbReference type="InterPro" id="IPR018188">
    <property type="entry name" value="RNase_T2_His_AS_1"/>
</dbReference>
<feature type="chain" id="PRO_5016893922" evidence="3">
    <location>
        <begin position="22"/>
        <end position="214"/>
    </location>
</feature>
<evidence type="ECO:0000313" key="5">
    <source>
        <dbReference type="Proteomes" id="UP000253977"/>
    </source>
</evidence>
<proteinExistence type="inferred from homology"/>
<dbReference type="PROSITE" id="PS00530">
    <property type="entry name" value="RNASE_T2_1"/>
    <property type="match status" value="1"/>
</dbReference>